<gene>
    <name evidence="2" type="ORF">LSAT_V11C300128430</name>
</gene>
<proteinExistence type="predicted"/>
<organism evidence="2 3">
    <name type="scientific">Lactuca sativa</name>
    <name type="common">Garden lettuce</name>
    <dbReference type="NCBI Taxonomy" id="4236"/>
    <lineage>
        <taxon>Eukaryota</taxon>
        <taxon>Viridiplantae</taxon>
        <taxon>Streptophyta</taxon>
        <taxon>Embryophyta</taxon>
        <taxon>Tracheophyta</taxon>
        <taxon>Spermatophyta</taxon>
        <taxon>Magnoliopsida</taxon>
        <taxon>eudicotyledons</taxon>
        <taxon>Gunneridae</taxon>
        <taxon>Pentapetalae</taxon>
        <taxon>asterids</taxon>
        <taxon>campanulids</taxon>
        <taxon>Asterales</taxon>
        <taxon>Asteraceae</taxon>
        <taxon>Cichorioideae</taxon>
        <taxon>Cichorieae</taxon>
        <taxon>Lactucinae</taxon>
        <taxon>Lactuca</taxon>
    </lineage>
</organism>
<accession>A0A9R1W7X2</accession>
<feature type="compositionally biased region" description="Low complexity" evidence="1">
    <location>
        <begin position="1"/>
        <end position="15"/>
    </location>
</feature>
<name>A0A9R1W7X2_LACSA</name>
<dbReference type="Proteomes" id="UP000235145">
    <property type="component" value="Unassembled WGS sequence"/>
</dbReference>
<keyword evidence="3" id="KW-1185">Reference proteome</keyword>
<feature type="region of interest" description="Disordered" evidence="1">
    <location>
        <begin position="1"/>
        <end position="47"/>
    </location>
</feature>
<dbReference type="EMBL" id="NBSK02000003">
    <property type="protein sequence ID" value="KAJ0217962.1"/>
    <property type="molecule type" value="Genomic_DNA"/>
</dbReference>
<sequence>MLYNSSKNSSFPSPSHQLKIHRPLSTPNNQPNKVTPRGKRHPPKPTYLKSPYIVRALDITTWLSQSNKCLSEWVFSTQGSPSDEVFRTCVGVSAQRFHMESFFNDCELFGHVLDCWSHLLNLDEDLRDDLSPRRLFAPITVTVISKLTHTFNIHTFTLNFMFNHYSLMTAEARKSLFFSNLSVDCIDDEGLTLRDVRLHYMYVLIHQHQFSFQLFLPVVRDFHIFLFVIDLQQPSFTIIDNIRQDDTHQVAYGVLPDLVVDFNLLKASILQESAEFQSLHRS</sequence>
<evidence type="ECO:0000256" key="1">
    <source>
        <dbReference type="SAM" id="MobiDB-lite"/>
    </source>
</evidence>
<protein>
    <submittedName>
        <fullName evidence="2">Uncharacterized protein</fullName>
    </submittedName>
</protein>
<comment type="caution">
    <text evidence="2">The sequence shown here is derived from an EMBL/GenBank/DDBJ whole genome shotgun (WGS) entry which is preliminary data.</text>
</comment>
<evidence type="ECO:0000313" key="3">
    <source>
        <dbReference type="Proteomes" id="UP000235145"/>
    </source>
</evidence>
<reference evidence="2 3" key="1">
    <citation type="journal article" date="2017" name="Nat. Commun.">
        <title>Genome assembly with in vitro proximity ligation data and whole-genome triplication in lettuce.</title>
        <authorList>
            <person name="Reyes-Chin-Wo S."/>
            <person name="Wang Z."/>
            <person name="Yang X."/>
            <person name="Kozik A."/>
            <person name="Arikit S."/>
            <person name="Song C."/>
            <person name="Xia L."/>
            <person name="Froenicke L."/>
            <person name="Lavelle D.O."/>
            <person name="Truco M.J."/>
            <person name="Xia R."/>
            <person name="Zhu S."/>
            <person name="Xu C."/>
            <person name="Xu H."/>
            <person name="Xu X."/>
            <person name="Cox K."/>
            <person name="Korf I."/>
            <person name="Meyers B.C."/>
            <person name="Michelmore R.W."/>
        </authorList>
    </citation>
    <scope>NUCLEOTIDE SEQUENCE [LARGE SCALE GENOMIC DNA]</scope>
    <source>
        <strain evidence="3">cv. Salinas</strain>
        <tissue evidence="2">Seedlings</tissue>
    </source>
</reference>
<dbReference type="Gene3D" id="3.40.395.10">
    <property type="entry name" value="Adenoviral Proteinase, Chain A"/>
    <property type="match status" value="1"/>
</dbReference>
<evidence type="ECO:0000313" key="2">
    <source>
        <dbReference type="EMBL" id="KAJ0217962.1"/>
    </source>
</evidence>
<dbReference type="AlphaFoldDB" id="A0A9R1W7X2"/>